<dbReference type="EMBL" id="BSPQ01000015">
    <property type="protein sequence ID" value="GLS91824.1"/>
    <property type="molecule type" value="Genomic_DNA"/>
</dbReference>
<dbReference type="Pfam" id="PF05488">
    <property type="entry name" value="PAAR_motif"/>
    <property type="match status" value="1"/>
</dbReference>
<organism evidence="1 2">
    <name type="scientific">Psychromonas marina</name>
    <dbReference type="NCBI Taxonomy" id="88364"/>
    <lineage>
        <taxon>Bacteria</taxon>
        <taxon>Pseudomonadati</taxon>
        <taxon>Pseudomonadota</taxon>
        <taxon>Gammaproteobacteria</taxon>
        <taxon>Alteromonadales</taxon>
        <taxon>Psychromonadaceae</taxon>
        <taxon>Psychromonas</taxon>
    </lineage>
</organism>
<protein>
    <recommendedName>
        <fullName evidence="3">PAAR domain-containing protein</fullName>
    </recommendedName>
</protein>
<sequence>MNSISVDAKTSTGGEVLKGNDSVKMGFFSASCVGDEATCKSGNKYCKGIGKIMSDSMLAININGKQIAQAGDWVNCGCPTRSNVLIADGVAIYLGLAPAG</sequence>
<dbReference type="Proteomes" id="UP001157353">
    <property type="component" value="Unassembled WGS sequence"/>
</dbReference>
<gene>
    <name evidence="1" type="ORF">GCM10007916_28940</name>
</gene>
<reference evidence="2" key="1">
    <citation type="journal article" date="2019" name="Int. J. Syst. Evol. Microbiol.">
        <title>The Global Catalogue of Microorganisms (GCM) 10K type strain sequencing project: providing services to taxonomists for standard genome sequencing and annotation.</title>
        <authorList>
            <consortium name="The Broad Institute Genomics Platform"/>
            <consortium name="The Broad Institute Genome Sequencing Center for Infectious Disease"/>
            <person name="Wu L."/>
            <person name="Ma J."/>
        </authorList>
    </citation>
    <scope>NUCLEOTIDE SEQUENCE [LARGE SCALE GENOMIC DNA]</scope>
    <source>
        <strain evidence="2">NBRC 103166</strain>
    </source>
</reference>
<proteinExistence type="predicted"/>
<keyword evidence="2" id="KW-1185">Reference proteome</keyword>
<dbReference type="RefSeq" id="WP_284204923.1">
    <property type="nucleotide sequence ID" value="NZ_BSPQ01000015.1"/>
</dbReference>
<evidence type="ECO:0000313" key="1">
    <source>
        <dbReference type="EMBL" id="GLS91824.1"/>
    </source>
</evidence>
<comment type="caution">
    <text evidence="1">The sequence shown here is derived from an EMBL/GenBank/DDBJ whole genome shotgun (WGS) entry which is preliminary data.</text>
</comment>
<evidence type="ECO:0008006" key="3">
    <source>
        <dbReference type="Google" id="ProtNLM"/>
    </source>
</evidence>
<dbReference type="CDD" id="cd14744">
    <property type="entry name" value="PAAR_CT_2"/>
    <property type="match status" value="1"/>
</dbReference>
<evidence type="ECO:0000313" key="2">
    <source>
        <dbReference type="Proteomes" id="UP001157353"/>
    </source>
</evidence>
<name>A0ABQ6E3K0_9GAMM</name>
<dbReference type="InterPro" id="IPR008727">
    <property type="entry name" value="PAAR_motif"/>
</dbReference>
<accession>A0ABQ6E3K0</accession>
<dbReference type="Gene3D" id="2.60.200.60">
    <property type="match status" value="1"/>
</dbReference>